<organism evidence="2 3">
    <name type="scientific">Salana multivorans</name>
    <dbReference type="NCBI Taxonomy" id="120377"/>
    <lineage>
        <taxon>Bacteria</taxon>
        <taxon>Bacillati</taxon>
        <taxon>Actinomycetota</taxon>
        <taxon>Actinomycetes</taxon>
        <taxon>Micrococcales</taxon>
        <taxon>Beutenbergiaceae</taxon>
        <taxon>Salana</taxon>
    </lineage>
</organism>
<dbReference type="OrthoDB" id="3268465at2"/>
<comment type="caution">
    <text evidence="2">The sequence shown here is derived from an EMBL/GenBank/DDBJ whole genome shotgun (WGS) entry which is preliminary data.</text>
</comment>
<proteinExistence type="predicted"/>
<dbReference type="AlphaFoldDB" id="A0A3N2DAL9"/>
<dbReference type="Proteomes" id="UP000275356">
    <property type="component" value="Unassembled WGS sequence"/>
</dbReference>
<evidence type="ECO:0000313" key="2">
    <source>
        <dbReference type="EMBL" id="ROR96840.1"/>
    </source>
</evidence>
<name>A0A3N2DAL9_9MICO</name>
<sequence length="354" mass="36177">MTGPLPASGPSGSTEPGEPTDRSPGGPAWPRLTRTAAGGHHLLLLDDDVTWSDLDALVGSSVVGATWRPAPTDGPPGLPGVLDLLAAEHAEILAAGHAVPTLPDGTLERATLTGPWRVDIVNRADLGLPPWASTAFVVDVGAERSGAVPRLPDGYGDLLDAFGDHHPTGLERQVLDVLAACARRLAGGLRTSEGVVVEPDPASAVDITLYSPTWLEPAATAAILEPHLPGLVLLRGVEEAAAAGLDGYGADWPVPTATPSSVTLHVEAAEVIPAALADCAWTGGGVIAYRLQWLADPAVRAAAAGRLPGETAAALETREHARAAISEAARALHAAAGGELVDEDELLLDPTDLA</sequence>
<protein>
    <submittedName>
        <fullName evidence="2">Uncharacterized protein</fullName>
    </submittedName>
</protein>
<dbReference type="RefSeq" id="WP_123738964.1">
    <property type="nucleotide sequence ID" value="NZ_RKHQ01000001.1"/>
</dbReference>
<evidence type="ECO:0000313" key="3">
    <source>
        <dbReference type="Proteomes" id="UP000275356"/>
    </source>
</evidence>
<keyword evidence="3" id="KW-1185">Reference proteome</keyword>
<dbReference type="EMBL" id="RKHQ01000001">
    <property type="protein sequence ID" value="ROR96840.1"/>
    <property type="molecule type" value="Genomic_DNA"/>
</dbReference>
<feature type="region of interest" description="Disordered" evidence="1">
    <location>
        <begin position="1"/>
        <end position="32"/>
    </location>
</feature>
<evidence type="ECO:0000256" key="1">
    <source>
        <dbReference type="SAM" id="MobiDB-lite"/>
    </source>
</evidence>
<gene>
    <name evidence="2" type="ORF">EDD28_1431</name>
</gene>
<accession>A0A3N2DAL9</accession>
<reference evidence="2 3" key="1">
    <citation type="submission" date="2018-11" db="EMBL/GenBank/DDBJ databases">
        <title>Sequencing the genomes of 1000 actinobacteria strains.</title>
        <authorList>
            <person name="Klenk H.-P."/>
        </authorList>
    </citation>
    <scope>NUCLEOTIDE SEQUENCE [LARGE SCALE GENOMIC DNA]</scope>
    <source>
        <strain evidence="2 3">DSM 13521</strain>
    </source>
</reference>